<evidence type="ECO:0000313" key="3">
    <source>
        <dbReference type="EMBL" id="MBM3226706.1"/>
    </source>
</evidence>
<dbReference type="SUPFAM" id="SSF53756">
    <property type="entry name" value="UDP-Glycosyltransferase/glycogen phosphorylase"/>
    <property type="match status" value="1"/>
</dbReference>
<dbReference type="InterPro" id="IPR028098">
    <property type="entry name" value="Glyco_trans_4-like_N"/>
</dbReference>
<dbReference type="PANTHER" id="PTHR45947">
    <property type="entry name" value="SULFOQUINOVOSYL TRANSFERASE SQD2"/>
    <property type="match status" value="1"/>
</dbReference>
<evidence type="ECO:0000259" key="1">
    <source>
        <dbReference type="Pfam" id="PF00534"/>
    </source>
</evidence>
<dbReference type="EMBL" id="VGLS01001017">
    <property type="protein sequence ID" value="MBM3226706.1"/>
    <property type="molecule type" value="Genomic_DNA"/>
</dbReference>
<dbReference type="Gene3D" id="3.40.50.2000">
    <property type="entry name" value="Glycogen Phosphorylase B"/>
    <property type="match status" value="2"/>
</dbReference>
<protein>
    <submittedName>
        <fullName evidence="3">Glycosyltransferase family 1 protein</fullName>
    </submittedName>
</protein>
<gene>
    <name evidence="3" type="ORF">FJZ47_23320</name>
</gene>
<dbReference type="Pfam" id="PF00534">
    <property type="entry name" value="Glycos_transf_1"/>
    <property type="match status" value="1"/>
</dbReference>
<dbReference type="Proteomes" id="UP000712673">
    <property type="component" value="Unassembled WGS sequence"/>
</dbReference>
<dbReference type="GO" id="GO:0016757">
    <property type="term" value="F:glycosyltransferase activity"/>
    <property type="evidence" value="ECO:0007669"/>
    <property type="project" value="InterPro"/>
</dbReference>
<evidence type="ECO:0000313" key="4">
    <source>
        <dbReference type="Proteomes" id="UP000712673"/>
    </source>
</evidence>
<dbReference type="AlphaFoldDB" id="A0A937W813"/>
<comment type="caution">
    <text evidence="3">The sequence shown here is derived from an EMBL/GenBank/DDBJ whole genome shotgun (WGS) entry which is preliminary data.</text>
</comment>
<proteinExistence type="predicted"/>
<dbReference type="PANTHER" id="PTHR45947:SF3">
    <property type="entry name" value="SULFOQUINOVOSYL TRANSFERASE SQD2"/>
    <property type="match status" value="1"/>
</dbReference>
<dbReference type="InterPro" id="IPR001296">
    <property type="entry name" value="Glyco_trans_1"/>
</dbReference>
<accession>A0A937W813</accession>
<reference evidence="3" key="1">
    <citation type="submission" date="2019-03" db="EMBL/GenBank/DDBJ databases">
        <title>Lake Tanganyika Metagenome-Assembled Genomes (MAGs).</title>
        <authorList>
            <person name="Tran P."/>
        </authorList>
    </citation>
    <scope>NUCLEOTIDE SEQUENCE</scope>
    <source>
        <strain evidence="3">K_DeepCast_65m_m2_066</strain>
    </source>
</reference>
<dbReference type="InterPro" id="IPR050194">
    <property type="entry name" value="Glycosyltransferase_grp1"/>
</dbReference>
<evidence type="ECO:0000259" key="2">
    <source>
        <dbReference type="Pfam" id="PF13439"/>
    </source>
</evidence>
<organism evidence="3 4">
    <name type="scientific">Tectimicrobiota bacterium</name>
    <dbReference type="NCBI Taxonomy" id="2528274"/>
    <lineage>
        <taxon>Bacteria</taxon>
        <taxon>Pseudomonadati</taxon>
        <taxon>Nitrospinota/Tectimicrobiota group</taxon>
        <taxon>Candidatus Tectimicrobiota</taxon>
    </lineage>
</organism>
<feature type="domain" description="Glycosyltransferase subfamily 4-like N-terminal" evidence="2">
    <location>
        <begin position="17"/>
        <end position="190"/>
    </location>
</feature>
<dbReference type="Pfam" id="PF13439">
    <property type="entry name" value="Glyco_transf_4"/>
    <property type="match status" value="1"/>
</dbReference>
<feature type="domain" description="Glycosyl transferase family 1" evidence="1">
    <location>
        <begin position="207"/>
        <end position="356"/>
    </location>
</feature>
<name>A0A937W813_UNCTE</name>
<sequence>MMRICDLTTLYIDGGAGGVNTYVLEKARYLADYGGVQQHTIIVPGASNARHKLFDSTLYTVKSPRFFYNPHHRILAHYGQIKRLLTDISPDLVEVDCCYLLGRWARAALSPRQVPLVGFYHTHLPSFYARPLTQRFGNTIARLTEACAWQYMAYCMAPLDKVLVASQDIYARLVTRLPTKVEQVPLGVNMALFRPHAACPAAVMPARPRILYVGRLSQEKDLTVLFEAFRLLNQQGTYELCIIGDGPLRPQTERFVHNTAHTVYAGMIPYGERLAEFYATADVLALPSRNETFGLTILEALASGLPVVAIKQGGPMDLLHDGVGALAAPGDPIDFAHKLAAVLARQPLAQQCRAYVAEAFSWQKTFSKLLTIYDTLLARGIQPAAP</sequence>